<name>A0AAV4EVB5_9GAST</name>
<evidence type="ECO:0000256" key="1">
    <source>
        <dbReference type="SAM" id="MobiDB-lite"/>
    </source>
</evidence>
<dbReference type="EMBL" id="BMAT01000345">
    <property type="protein sequence ID" value="GFR64398.1"/>
    <property type="molecule type" value="Genomic_DNA"/>
</dbReference>
<feature type="region of interest" description="Disordered" evidence="1">
    <location>
        <begin position="1"/>
        <end position="20"/>
    </location>
</feature>
<protein>
    <submittedName>
        <fullName evidence="2">Uncharacterized protein</fullName>
    </submittedName>
</protein>
<organism evidence="2 3">
    <name type="scientific">Elysia marginata</name>
    <dbReference type="NCBI Taxonomy" id="1093978"/>
    <lineage>
        <taxon>Eukaryota</taxon>
        <taxon>Metazoa</taxon>
        <taxon>Spiralia</taxon>
        <taxon>Lophotrochozoa</taxon>
        <taxon>Mollusca</taxon>
        <taxon>Gastropoda</taxon>
        <taxon>Heterobranchia</taxon>
        <taxon>Euthyneura</taxon>
        <taxon>Panpulmonata</taxon>
        <taxon>Sacoglossa</taxon>
        <taxon>Placobranchoidea</taxon>
        <taxon>Plakobranchidae</taxon>
        <taxon>Elysia</taxon>
    </lineage>
</organism>
<evidence type="ECO:0000313" key="3">
    <source>
        <dbReference type="Proteomes" id="UP000762676"/>
    </source>
</evidence>
<comment type="caution">
    <text evidence="2">The sequence shown here is derived from an EMBL/GenBank/DDBJ whole genome shotgun (WGS) entry which is preliminary data.</text>
</comment>
<reference evidence="2 3" key="1">
    <citation type="journal article" date="2021" name="Elife">
        <title>Chloroplast acquisition without the gene transfer in kleptoplastic sea slugs, Plakobranchus ocellatus.</title>
        <authorList>
            <person name="Maeda T."/>
            <person name="Takahashi S."/>
            <person name="Yoshida T."/>
            <person name="Shimamura S."/>
            <person name="Takaki Y."/>
            <person name="Nagai Y."/>
            <person name="Toyoda A."/>
            <person name="Suzuki Y."/>
            <person name="Arimoto A."/>
            <person name="Ishii H."/>
            <person name="Satoh N."/>
            <person name="Nishiyama T."/>
            <person name="Hasebe M."/>
            <person name="Maruyama T."/>
            <person name="Minagawa J."/>
            <person name="Obokata J."/>
            <person name="Shigenobu S."/>
        </authorList>
    </citation>
    <scope>NUCLEOTIDE SEQUENCE [LARGE SCALE GENOMIC DNA]</scope>
</reference>
<proteinExistence type="predicted"/>
<dbReference type="AlphaFoldDB" id="A0AAV4EVB5"/>
<sequence length="137" mass="15506">MARAKTAGGEDEEETDRFSERLLCEKQGETTEGHLLHWSSLDLKHASSARITRSSPLNLRFCTDRLPNPGRHPSVQPPLRKIETLKTQPARQTLRCWQRDVTPSRPPTRPGSCHLVLGPGMQTTLRPGRGESWFITR</sequence>
<evidence type="ECO:0000313" key="2">
    <source>
        <dbReference type="EMBL" id="GFR64398.1"/>
    </source>
</evidence>
<gene>
    <name evidence="2" type="ORF">ElyMa_000177100</name>
</gene>
<dbReference type="Proteomes" id="UP000762676">
    <property type="component" value="Unassembled WGS sequence"/>
</dbReference>
<accession>A0AAV4EVB5</accession>
<keyword evidence="3" id="KW-1185">Reference proteome</keyword>